<sequence length="153" mass="18041">MAGLIISIIIFNIAAVKFGKTLTGNQKLHIWAFTIAFQQTFDVIIEFKLHGYWYFSLDPDIGGLLAHTLLLPPVNVLFLSRYPFSSDRLTRIFYVVFWVIAILLYEYCTLLPEPWGYFHYGWWKLWHAAIADPILFFLLIQYYKWVRKLEGAK</sequence>
<keyword evidence="1" id="KW-1133">Transmembrane helix</keyword>
<dbReference type="Proteomes" id="UP000323732">
    <property type="component" value="Unassembled WGS sequence"/>
</dbReference>
<keyword evidence="1" id="KW-0812">Transmembrane</keyword>
<dbReference type="EMBL" id="VTES01000002">
    <property type="protein sequence ID" value="TYS64889.1"/>
    <property type="molecule type" value="Genomic_DNA"/>
</dbReference>
<evidence type="ECO:0000313" key="3">
    <source>
        <dbReference type="Proteomes" id="UP000323732"/>
    </source>
</evidence>
<dbReference type="AlphaFoldDB" id="A0A5D4SPM1"/>
<feature type="transmembrane region" description="Helical" evidence="1">
    <location>
        <begin position="61"/>
        <end position="80"/>
    </location>
</feature>
<protein>
    <submittedName>
        <fullName evidence="2">Uncharacterized protein</fullName>
    </submittedName>
</protein>
<organism evidence="2 3">
    <name type="scientific">Bacillus infantis</name>
    <dbReference type="NCBI Taxonomy" id="324767"/>
    <lineage>
        <taxon>Bacteria</taxon>
        <taxon>Bacillati</taxon>
        <taxon>Bacillota</taxon>
        <taxon>Bacilli</taxon>
        <taxon>Bacillales</taxon>
        <taxon>Bacillaceae</taxon>
        <taxon>Bacillus</taxon>
    </lineage>
</organism>
<reference evidence="2 3" key="1">
    <citation type="submission" date="2019-08" db="EMBL/GenBank/DDBJ databases">
        <title>Bacillus genomes from the desert of Cuatro Cienegas, Coahuila.</title>
        <authorList>
            <person name="Olmedo-Alvarez G."/>
        </authorList>
    </citation>
    <scope>NUCLEOTIDE SEQUENCE [LARGE SCALE GENOMIC DNA]</scope>
    <source>
        <strain evidence="2 3">CH37_1T</strain>
    </source>
</reference>
<accession>A0A5D4SPM1</accession>
<proteinExistence type="predicted"/>
<gene>
    <name evidence="2" type="ORF">FZD47_05880</name>
</gene>
<keyword evidence="1" id="KW-0472">Membrane</keyword>
<comment type="caution">
    <text evidence="2">The sequence shown here is derived from an EMBL/GenBank/DDBJ whole genome shotgun (WGS) entry which is preliminary data.</text>
</comment>
<name>A0A5D4SPM1_9BACI</name>
<feature type="transmembrane region" description="Helical" evidence="1">
    <location>
        <begin position="124"/>
        <end position="143"/>
    </location>
</feature>
<feature type="transmembrane region" description="Helical" evidence="1">
    <location>
        <begin position="92"/>
        <end position="112"/>
    </location>
</feature>
<evidence type="ECO:0000256" key="1">
    <source>
        <dbReference type="SAM" id="Phobius"/>
    </source>
</evidence>
<evidence type="ECO:0000313" key="2">
    <source>
        <dbReference type="EMBL" id="TYS64889.1"/>
    </source>
</evidence>
<dbReference type="RefSeq" id="WP_148949313.1">
    <property type="nucleotide sequence ID" value="NZ_JAIVAO010000005.1"/>
</dbReference>